<organism evidence="2 3">
    <name type="scientific">Novosphingobium resinovorum</name>
    <dbReference type="NCBI Taxonomy" id="158500"/>
    <lineage>
        <taxon>Bacteria</taxon>
        <taxon>Pseudomonadati</taxon>
        <taxon>Pseudomonadota</taxon>
        <taxon>Alphaproteobacteria</taxon>
        <taxon>Sphingomonadales</taxon>
        <taxon>Sphingomonadaceae</taxon>
        <taxon>Novosphingobium</taxon>
    </lineage>
</organism>
<dbReference type="InterPro" id="IPR006680">
    <property type="entry name" value="Amidohydro-rel"/>
</dbReference>
<protein>
    <recommendedName>
        <fullName evidence="1">Amidohydrolase-related domain-containing protein</fullName>
    </recommendedName>
</protein>
<dbReference type="InterPro" id="IPR052358">
    <property type="entry name" value="Aro_Compnd_Degr_Hydrolases"/>
</dbReference>
<gene>
    <name evidence="2" type="ORF">BES08_14140</name>
</gene>
<feature type="domain" description="Amidohydrolase-related" evidence="1">
    <location>
        <begin position="22"/>
        <end position="290"/>
    </location>
</feature>
<dbReference type="EMBL" id="CP017075">
    <property type="protein sequence ID" value="AOR77766.1"/>
    <property type="molecule type" value="Genomic_DNA"/>
</dbReference>
<dbReference type="GO" id="GO:0016787">
    <property type="term" value="F:hydrolase activity"/>
    <property type="evidence" value="ECO:0007669"/>
    <property type="project" value="InterPro"/>
</dbReference>
<evidence type="ECO:0000259" key="1">
    <source>
        <dbReference type="Pfam" id="PF04909"/>
    </source>
</evidence>
<dbReference type="SUPFAM" id="SSF51556">
    <property type="entry name" value="Metallo-dependent hydrolases"/>
    <property type="match status" value="1"/>
</dbReference>
<accession>A0A1D8A6N7</accession>
<dbReference type="PANTHER" id="PTHR35563:SF2">
    <property type="entry name" value="BARREL METAL-DEPENDENT HYDROLASE, PUTATIVE (AFU_ORTHOLOGUE AFUA_1G16240)-RELATED"/>
    <property type="match status" value="1"/>
</dbReference>
<proteinExistence type="predicted"/>
<dbReference type="InterPro" id="IPR032466">
    <property type="entry name" value="Metal_Hydrolase"/>
</dbReference>
<name>A0A1D8A6N7_9SPHN</name>
<dbReference type="PANTHER" id="PTHR35563">
    <property type="entry name" value="BARREL METAL-DEPENDENT HYDROLASE, PUTATIVE (AFU_ORTHOLOGUE AFUA_1G16240)-RELATED"/>
    <property type="match status" value="1"/>
</dbReference>
<dbReference type="RefSeq" id="WP_069708673.1">
    <property type="nucleotide sequence ID" value="NZ_CP017075.1"/>
</dbReference>
<evidence type="ECO:0000313" key="2">
    <source>
        <dbReference type="EMBL" id="AOR77766.1"/>
    </source>
</evidence>
<dbReference type="OrthoDB" id="9787654at2"/>
<dbReference type="AlphaFoldDB" id="A0A1D8A6N7"/>
<reference evidence="3" key="1">
    <citation type="journal article" date="2017" name="J. Biotechnol.">
        <title>Complete genome sequence of Novosphingobium resinovorum SA1, a versatile xenobiotic-degrading bacterium capable of utilizing sulfanilic acid.</title>
        <authorList>
            <person name="Hegedus B."/>
            <person name="Kos P.B."/>
            <person name="Balint B."/>
            <person name="Maroti G."/>
            <person name="Gan H.M."/>
            <person name="Perei K."/>
            <person name="Rakhely G."/>
        </authorList>
    </citation>
    <scope>NUCLEOTIDE SEQUENCE [LARGE SCALE GENOMIC DNA]</scope>
    <source>
        <strain evidence="3">SA1</strain>
    </source>
</reference>
<dbReference type="KEGG" id="nre:BES08_14140"/>
<dbReference type="Gene3D" id="3.20.20.140">
    <property type="entry name" value="Metal-dependent hydrolases"/>
    <property type="match status" value="1"/>
</dbReference>
<sequence length="290" mass="31342">MRIGRPPPPPRLGATRAPIGSCDCHVHVLGPQSAFPLAADRSYDSVDLAASDVIHHLNTLGLERAVVVTPTAYGADNSATLSAIQQFSCRLRGIAVLDGSESDTTLSTLSSAGFKGARLNLLRSGAGLKYVGGATLADAERLAPRLRKLGWHLQLFIHFRDLLADLDRYLALGVTLVVDHLGRALPDDLATEDFGRFLDLLATNSVWCKLSGADRLSSDGAPFTDIDAVARRIADAAPTKVVWGSDWPHVAYFDRDPPHAADLLDALFRWADPAALRQILCENPARLYEF</sequence>
<dbReference type="Pfam" id="PF04909">
    <property type="entry name" value="Amidohydro_2"/>
    <property type="match status" value="1"/>
</dbReference>
<evidence type="ECO:0000313" key="3">
    <source>
        <dbReference type="Proteomes" id="UP000094626"/>
    </source>
</evidence>
<dbReference type="Proteomes" id="UP000094626">
    <property type="component" value="Chromosome"/>
</dbReference>
<keyword evidence="3" id="KW-1185">Reference proteome</keyword>